<organism evidence="1 2">
    <name type="scientific">Prauserella flavalba</name>
    <dbReference type="NCBI Taxonomy" id="1477506"/>
    <lineage>
        <taxon>Bacteria</taxon>
        <taxon>Bacillati</taxon>
        <taxon>Actinomycetota</taxon>
        <taxon>Actinomycetes</taxon>
        <taxon>Pseudonocardiales</taxon>
        <taxon>Pseudonocardiaceae</taxon>
        <taxon>Prauserella</taxon>
    </lineage>
</organism>
<comment type="caution">
    <text evidence="1">The sequence shown here is derived from an EMBL/GenBank/DDBJ whole genome shotgun (WGS) entry which is preliminary data.</text>
</comment>
<gene>
    <name evidence="1" type="ORF">BA062_26405</name>
</gene>
<accession>A0A318LFJ7</accession>
<keyword evidence="2" id="KW-1185">Reference proteome</keyword>
<sequence length="79" mass="8118">MHLMPALDVGASQRPVLDAGCPGPAGRVGRHLFGRCFSQAVPQMPPVRDLLHGRVGIADGLGVGVRPVAAHDLDAGMAT</sequence>
<dbReference type="Proteomes" id="UP000247892">
    <property type="component" value="Unassembled WGS sequence"/>
</dbReference>
<protein>
    <submittedName>
        <fullName evidence="1">Uncharacterized protein</fullName>
    </submittedName>
</protein>
<name>A0A318LFJ7_9PSEU</name>
<reference evidence="1 2" key="1">
    <citation type="submission" date="2016-07" db="EMBL/GenBank/DDBJ databases">
        <title>Draft genome sequence of Prauserella sp. YIM 121212, isolated from alkaline soil.</title>
        <authorList>
            <person name="Ruckert C."/>
            <person name="Albersmeier A."/>
            <person name="Jiang C.-L."/>
            <person name="Jiang Y."/>
            <person name="Kalinowski J."/>
            <person name="Schneider O."/>
            <person name="Winkler A."/>
            <person name="Zotchev S.B."/>
        </authorList>
    </citation>
    <scope>NUCLEOTIDE SEQUENCE [LARGE SCALE GENOMIC DNA]</scope>
    <source>
        <strain evidence="1 2">YIM 121212</strain>
    </source>
</reference>
<evidence type="ECO:0000313" key="2">
    <source>
        <dbReference type="Proteomes" id="UP000247892"/>
    </source>
</evidence>
<dbReference type="AlphaFoldDB" id="A0A318LFJ7"/>
<dbReference type="EMBL" id="MASU01000012">
    <property type="protein sequence ID" value="PXY25660.1"/>
    <property type="molecule type" value="Genomic_DNA"/>
</dbReference>
<proteinExistence type="predicted"/>
<evidence type="ECO:0000313" key="1">
    <source>
        <dbReference type="EMBL" id="PXY25660.1"/>
    </source>
</evidence>